<organism evidence="1 2">
    <name type="scientific">Candidozyma auris</name>
    <name type="common">Yeast</name>
    <name type="synonym">Candida auris</name>
    <dbReference type="NCBI Taxonomy" id="498019"/>
    <lineage>
        <taxon>Eukaryota</taxon>
        <taxon>Fungi</taxon>
        <taxon>Dikarya</taxon>
        <taxon>Ascomycota</taxon>
        <taxon>Saccharomycotina</taxon>
        <taxon>Pichiomycetes</taxon>
        <taxon>Metschnikowiaceae</taxon>
        <taxon>Candidozyma</taxon>
    </lineage>
</organism>
<reference evidence="2" key="1">
    <citation type="journal article" date="2015" name="BMC Genomics">
        <title>Draft genome of a commonly misdiagnosed multidrug resistant pathogen Candida auris.</title>
        <authorList>
            <person name="Chatterjee S."/>
            <person name="Alampalli S.V."/>
            <person name="Nageshan R.K."/>
            <person name="Chettiar S.T."/>
            <person name="Joshi S."/>
            <person name="Tatu U.S."/>
        </authorList>
    </citation>
    <scope>NUCLEOTIDE SEQUENCE [LARGE SCALE GENOMIC DNA]</scope>
    <source>
        <strain evidence="2">6684</strain>
    </source>
</reference>
<evidence type="ECO:0000313" key="1">
    <source>
        <dbReference type="EMBL" id="KND99090.1"/>
    </source>
</evidence>
<dbReference type="VEuPathDB" id="FungiDB:QG37_04153"/>
<proteinExistence type="predicted"/>
<accession>A0A0L0NZE8</accession>
<comment type="caution">
    <text evidence="1">The sequence shown here is derived from an EMBL/GenBank/DDBJ whole genome shotgun (WGS) entry which is preliminary data.</text>
</comment>
<sequence>MILFSLREGLPKTSSIWQMQCYASSTLVITLGSPQSVCGEATEVHFSAICNHHNAKVPEYFLVARWDISPIFLQFSTDAKSTMGEVSLNIATN</sequence>
<dbReference type="Proteomes" id="UP000037122">
    <property type="component" value="Unassembled WGS sequence"/>
</dbReference>
<gene>
    <name evidence="1" type="ORF">QG37_04153</name>
</gene>
<name>A0A0L0NZE8_CANAR</name>
<protein>
    <submittedName>
        <fullName evidence="1">Uncharacterized protein</fullName>
    </submittedName>
</protein>
<dbReference type="AlphaFoldDB" id="A0A0L0NZE8"/>
<evidence type="ECO:0000313" key="2">
    <source>
        <dbReference type="Proteomes" id="UP000037122"/>
    </source>
</evidence>
<dbReference type="EMBL" id="LGST01000027">
    <property type="protein sequence ID" value="KND99090.1"/>
    <property type="molecule type" value="Genomic_DNA"/>
</dbReference>